<dbReference type="AlphaFoldDB" id="A0A433QSQ2"/>
<keyword evidence="3" id="KW-1185">Reference proteome</keyword>
<dbReference type="SUPFAM" id="SSF81631">
    <property type="entry name" value="PAP/OAS1 substrate-binding domain"/>
    <property type="match status" value="1"/>
</dbReference>
<name>A0A433QSQ2_9FUNG</name>
<reference evidence="2 3" key="1">
    <citation type="journal article" date="2018" name="New Phytol.">
        <title>Phylogenomics of Endogonaceae and evolution of mycorrhizas within Mucoromycota.</title>
        <authorList>
            <person name="Chang Y."/>
            <person name="Desiro A."/>
            <person name="Na H."/>
            <person name="Sandor L."/>
            <person name="Lipzen A."/>
            <person name="Clum A."/>
            <person name="Barry K."/>
            <person name="Grigoriev I.V."/>
            <person name="Martin F.M."/>
            <person name="Stajich J.E."/>
            <person name="Smith M.E."/>
            <person name="Bonito G."/>
            <person name="Spatafora J.W."/>
        </authorList>
    </citation>
    <scope>NUCLEOTIDE SEQUENCE [LARGE SCALE GENOMIC DNA]</scope>
    <source>
        <strain evidence="2 3">AD002</strain>
    </source>
</reference>
<protein>
    <submittedName>
        <fullName evidence="2">Uncharacterized protein</fullName>
    </submittedName>
</protein>
<evidence type="ECO:0000313" key="2">
    <source>
        <dbReference type="EMBL" id="RUS32791.1"/>
    </source>
</evidence>
<proteinExistence type="predicted"/>
<accession>A0A433QSQ2</accession>
<feature type="region of interest" description="Disordered" evidence="1">
    <location>
        <begin position="73"/>
        <end position="97"/>
    </location>
</feature>
<organism evidence="2 3">
    <name type="scientific">Jimgerdemannia flammicorona</name>
    <dbReference type="NCBI Taxonomy" id="994334"/>
    <lineage>
        <taxon>Eukaryota</taxon>
        <taxon>Fungi</taxon>
        <taxon>Fungi incertae sedis</taxon>
        <taxon>Mucoromycota</taxon>
        <taxon>Mucoromycotina</taxon>
        <taxon>Endogonomycetes</taxon>
        <taxon>Endogonales</taxon>
        <taxon>Endogonaceae</taxon>
        <taxon>Jimgerdemannia</taxon>
    </lineage>
</organism>
<feature type="compositionally biased region" description="Basic and acidic residues" evidence="1">
    <location>
        <begin position="84"/>
        <end position="97"/>
    </location>
</feature>
<comment type="caution">
    <text evidence="2">The sequence shown here is derived from an EMBL/GenBank/DDBJ whole genome shotgun (WGS) entry which is preliminary data.</text>
</comment>
<dbReference type="Proteomes" id="UP000274822">
    <property type="component" value="Unassembled WGS sequence"/>
</dbReference>
<dbReference type="EMBL" id="RBNJ01001765">
    <property type="protein sequence ID" value="RUS32791.1"/>
    <property type="molecule type" value="Genomic_DNA"/>
</dbReference>
<evidence type="ECO:0000313" key="3">
    <source>
        <dbReference type="Proteomes" id="UP000274822"/>
    </source>
</evidence>
<sequence length="275" mass="31055">MGGISIMKSWAFGSLTEGDIIIRFVVIIIQDPQDPNNDVARNSFGIMQVRGMLSGAYGLLTAKMIERNKELEATQRQQRQRSHTHFDDDGGVRASHTRFDDDGGVRAYADEDHPSRTLLGFIIKVSNDILQNREHVSHQFKAGVMQRMYGVLPHEEKEEEEEVEEGEVDIVIGGAKPKRQLEDIAVLDAHVEYVMEEEGGGIEGFGWQELEEDKEAELDLPQLRDAEQVPAPLSPVSSVSTVLSKAERKAVRARKVLKREFWRRKAGPEDDKYED</sequence>
<gene>
    <name evidence="2" type="ORF">BC938DRAFT_474248</name>
</gene>
<evidence type="ECO:0000256" key="1">
    <source>
        <dbReference type="SAM" id="MobiDB-lite"/>
    </source>
</evidence>
<dbReference type="Gene3D" id="1.10.1410.10">
    <property type="match status" value="1"/>
</dbReference>